<reference evidence="2" key="1">
    <citation type="submission" date="2014-04" db="EMBL/GenBank/DDBJ databases">
        <title>Evolutionary Origins and Diversification of the Mycorrhizal Mutualists.</title>
        <authorList>
            <consortium name="DOE Joint Genome Institute"/>
            <consortium name="Mycorrhizal Genomics Consortium"/>
            <person name="Kohler A."/>
            <person name="Kuo A."/>
            <person name="Nagy L.G."/>
            <person name="Floudas D."/>
            <person name="Copeland A."/>
            <person name="Barry K.W."/>
            <person name="Cichocki N."/>
            <person name="Veneault-Fourrey C."/>
            <person name="LaButti K."/>
            <person name="Lindquist E.A."/>
            <person name="Lipzen A."/>
            <person name="Lundell T."/>
            <person name="Morin E."/>
            <person name="Murat C."/>
            <person name="Riley R."/>
            <person name="Ohm R."/>
            <person name="Sun H."/>
            <person name="Tunlid A."/>
            <person name="Henrissat B."/>
            <person name="Grigoriev I.V."/>
            <person name="Hibbett D.S."/>
            <person name="Martin F."/>
        </authorList>
    </citation>
    <scope>NUCLEOTIDE SEQUENCE [LARGE SCALE GENOMIC DNA]</scope>
    <source>
        <strain evidence="2">FD-334 SS-4</strain>
    </source>
</reference>
<protein>
    <submittedName>
        <fullName evidence="1">Uncharacterized protein</fullName>
    </submittedName>
</protein>
<keyword evidence="2" id="KW-1185">Reference proteome</keyword>
<dbReference type="AlphaFoldDB" id="A0A0D2LD48"/>
<dbReference type="EMBL" id="KN817532">
    <property type="protein sequence ID" value="KJA25282.1"/>
    <property type="molecule type" value="Genomic_DNA"/>
</dbReference>
<gene>
    <name evidence="1" type="ORF">HYPSUDRAFT_199816</name>
</gene>
<evidence type="ECO:0000313" key="1">
    <source>
        <dbReference type="EMBL" id="KJA25282.1"/>
    </source>
</evidence>
<accession>A0A0D2LD48</accession>
<sequence>MQRPSLLVREQPLDALCHHFGVQPTPGVSTPGPTFDMPIFSRDAPRPTHVLAASSPDQSTIPPLMLPIDAALFARGFDLALPAAAPSGPRASGSGALTLPVVPLSVPHPGTLPLLLLFGMGLEREPNVLAWALLPVSVVEEFPNAAAMALVLARVPSERFERVFRHNQGLWRNILSLGLTDAAMYQLVQTAWNVTAEARRIRQRGTI</sequence>
<dbReference type="OrthoDB" id="2802364at2759"/>
<name>A0A0D2LD48_HYPSF</name>
<dbReference type="OMA" id="RMPTHVL"/>
<dbReference type="Proteomes" id="UP000054270">
    <property type="component" value="Unassembled WGS sequence"/>
</dbReference>
<organism evidence="1 2">
    <name type="scientific">Hypholoma sublateritium (strain FD-334 SS-4)</name>
    <dbReference type="NCBI Taxonomy" id="945553"/>
    <lineage>
        <taxon>Eukaryota</taxon>
        <taxon>Fungi</taxon>
        <taxon>Dikarya</taxon>
        <taxon>Basidiomycota</taxon>
        <taxon>Agaricomycotina</taxon>
        <taxon>Agaricomycetes</taxon>
        <taxon>Agaricomycetidae</taxon>
        <taxon>Agaricales</taxon>
        <taxon>Agaricineae</taxon>
        <taxon>Strophariaceae</taxon>
        <taxon>Hypholoma</taxon>
    </lineage>
</organism>
<proteinExistence type="predicted"/>
<evidence type="ECO:0000313" key="2">
    <source>
        <dbReference type="Proteomes" id="UP000054270"/>
    </source>
</evidence>